<dbReference type="Pfam" id="PF00383">
    <property type="entry name" value="dCMP_cyt_deam_1"/>
    <property type="match status" value="1"/>
</dbReference>
<evidence type="ECO:0000256" key="7">
    <source>
        <dbReference type="PIRSR" id="PIRSR006334-1"/>
    </source>
</evidence>
<feature type="binding site" evidence="6 8">
    <location>
        <begin position="88"/>
        <end position="90"/>
    </location>
    <ligand>
        <name>substrate</name>
    </ligand>
</feature>
<accession>A0A1G8NTK0</accession>
<name>A0A1G8NTK0_9GAMM</name>
<dbReference type="GO" id="GO:0042802">
    <property type="term" value="F:identical protein binding"/>
    <property type="evidence" value="ECO:0007669"/>
    <property type="project" value="UniProtKB-ARBA"/>
</dbReference>
<feature type="binding site" evidence="6 9">
    <location>
        <position position="131"/>
    </location>
    <ligand>
        <name>Zn(2+)</name>
        <dbReference type="ChEBI" id="CHEBI:29105"/>
        <note>catalytic</note>
    </ligand>
</feature>
<comment type="catalytic activity">
    <reaction evidence="6">
        <text>cytidine + H2O + H(+) = uridine + NH4(+)</text>
        <dbReference type="Rhea" id="RHEA:16069"/>
        <dbReference type="ChEBI" id="CHEBI:15377"/>
        <dbReference type="ChEBI" id="CHEBI:15378"/>
        <dbReference type="ChEBI" id="CHEBI:16704"/>
        <dbReference type="ChEBI" id="CHEBI:17562"/>
        <dbReference type="ChEBI" id="CHEBI:28938"/>
        <dbReference type="EC" id="3.5.4.5"/>
    </reaction>
</comment>
<evidence type="ECO:0000259" key="10">
    <source>
        <dbReference type="PROSITE" id="PS51747"/>
    </source>
</evidence>
<evidence type="ECO:0000256" key="8">
    <source>
        <dbReference type="PIRSR" id="PIRSR006334-2"/>
    </source>
</evidence>
<dbReference type="PIRSF" id="PIRSF006334">
    <property type="entry name" value="Cdd_plus_pseudo"/>
    <property type="match status" value="1"/>
</dbReference>
<comment type="subunit">
    <text evidence="2 6">Homodimer.</text>
</comment>
<evidence type="ECO:0000313" key="11">
    <source>
        <dbReference type="EMBL" id="SDI83497.1"/>
    </source>
</evidence>
<dbReference type="NCBIfam" id="NF006537">
    <property type="entry name" value="PRK09027.1"/>
    <property type="match status" value="1"/>
</dbReference>
<keyword evidence="5 6" id="KW-0862">Zinc</keyword>
<feature type="binding site" evidence="6 9">
    <location>
        <position position="128"/>
    </location>
    <ligand>
        <name>Zn(2+)</name>
        <dbReference type="ChEBI" id="CHEBI:29105"/>
        <note>catalytic</note>
    </ligand>
</feature>
<dbReference type="Pfam" id="PF08211">
    <property type="entry name" value="dCMP_cyt_deam_2"/>
    <property type="match status" value="1"/>
</dbReference>
<dbReference type="InterPro" id="IPR002125">
    <property type="entry name" value="CMP_dCMP_dom"/>
</dbReference>
<dbReference type="InterPro" id="IPR016192">
    <property type="entry name" value="APOBEC/CMP_deaminase_Zn-bd"/>
</dbReference>
<feature type="domain" description="CMP/dCMP-type deaminase" evidence="10">
    <location>
        <begin position="186"/>
        <end position="295"/>
    </location>
</feature>
<keyword evidence="4 6" id="KW-0378">Hydrolase</keyword>
<comment type="cofactor">
    <cofactor evidence="6 9">
        <name>Zn(2+)</name>
        <dbReference type="ChEBI" id="CHEBI:29105"/>
    </cofactor>
    <text evidence="6 9">Binds 1 zinc ion.</text>
</comment>
<organism evidence="11 12">
    <name type="scientific">Ferrimonas sediminum</name>
    <dbReference type="NCBI Taxonomy" id="718193"/>
    <lineage>
        <taxon>Bacteria</taxon>
        <taxon>Pseudomonadati</taxon>
        <taxon>Pseudomonadota</taxon>
        <taxon>Gammaproteobacteria</taxon>
        <taxon>Alteromonadales</taxon>
        <taxon>Ferrimonadaceae</taxon>
        <taxon>Ferrimonas</taxon>
    </lineage>
</organism>
<dbReference type="OrthoDB" id="9795347at2"/>
<dbReference type="InterPro" id="IPR050202">
    <property type="entry name" value="Cyt/Deoxycyt_deaminase"/>
</dbReference>
<dbReference type="SUPFAM" id="SSF53927">
    <property type="entry name" value="Cytidine deaminase-like"/>
    <property type="match status" value="2"/>
</dbReference>
<dbReference type="EMBL" id="FNEM01000003">
    <property type="protein sequence ID" value="SDI83497.1"/>
    <property type="molecule type" value="Genomic_DNA"/>
</dbReference>
<dbReference type="GO" id="GO:0004126">
    <property type="term" value="F:cytidine deaminase activity"/>
    <property type="evidence" value="ECO:0007669"/>
    <property type="project" value="UniProtKB-UniRule"/>
</dbReference>
<dbReference type="EC" id="3.5.4.5" evidence="6"/>
<dbReference type="InterPro" id="IPR020797">
    <property type="entry name" value="Cytidine_deaminase_bacteria"/>
</dbReference>
<evidence type="ECO:0000256" key="3">
    <source>
        <dbReference type="ARBA" id="ARBA00022723"/>
    </source>
</evidence>
<dbReference type="CDD" id="cd01283">
    <property type="entry name" value="cytidine_deaminase"/>
    <property type="match status" value="2"/>
</dbReference>
<comment type="similarity">
    <text evidence="1 6">Belongs to the cytidine and deoxycytidylate deaminase family.</text>
</comment>
<evidence type="ECO:0000256" key="9">
    <source>
        <dbReference type="PIRSR" id="PIRSR006334-3"/>
    </source>
</evidence>
<dbReference type="PANTHER" id="PTHR11644">
    <property type="entry name" value="CYTIDINE DEAMINASE"/>
    <property type="match status" value="1"/>
</dbReference>
<evidence type="ECO:0000256" key="2">
    <source>
        <dbReference type="ARBA" id="ARBA00011738"/>
    </source>
</evidence>
<dbReference type="GO" id="GO:0055086">
    <property type="term" value="P:nucleobase-containing small molecule metabolic process"/>
    <property type="evidence" value="ECO:0007669"/>
    <property type="project" value="UniProtKB-ARBA"/>
</dbReference>
<comment type="function">
    <text evidence="6">This enzyme scavenges exogenous and endogenous cytidine and 2'-deoxycytidine for UMP synthesis.</text>
</comment>
<sequence length="295" mass="31872">MNTRFNDALTQLPKALADTVSPMLTDHFAGHLSAEQLKELSDQSGLSGAELYLALLPIAATLSYAPISNFFVGAIAHGESGDIYMGANMELVGEALFHSVHAEQSAISHAWLAGEQKLVGITVNYSPCGHCRQFMTELNNNDNLIIRLPEQPAQPLTHYLPYAFGPKDLGMEDGLLDGNDHEMTLDSDDPLVQRALREANASYAPYSKTPAAIVLATESGQVFVGRYAENAAFNPSLPPMQMAINAMARQGIGFDRIHRAILVEGDKGQISFLHSASDALGTISQVQLETYKAQS</sequence>
<dbReference type="AlphaFoldDB" id="A0A1G8NTK0"/>
<dbReference type="GO" id="GO:0008270">
    <property type="term" value="F:zinc ion binding"/>
    <property type="evidence" value="ECO:0007669"/>
    <property type="project" value="UniProtKB-UniRule"/>
</dbReference>
<comment type="catalytic activity">
    <reaction evidence="6">
        <text>2'-deoxycytidine + H2O + H(+) = 2'-deoxyuridine + NH4(+)</text>
        <dbReference type="Rhea" id="RHEA:13433"/>
        <dbReference type="ChEBI" id="CHEBI:15377"/>
        <dbReference type="ChEBI" id="CHEBI:15378"/>
        <dbReference type="ChEBI" id="CHEBI:15698"/>
        <dbReference type="ChEBI" id="CHEBI:16450"/>
        <dbReference type="ChEBI" id="CHEBI:28938"/>
        <dbReference type="EC" id="3.5.4.5"/>
    </reaction>
</comment>
<dbReference type="Gene3D" id="3.40.140.10">
    <property type="entry name" value="Cytidine Deaminase, domain 2"/>
    <property type="match status" value="2"/>
</dbReference>
<evidence type="ECO:0000256" key="6">
    <source>
        <dbReference type="HAMAP-Rule" id="MF_01558"/>
    </source>
</evidence>
<evidence type="ECO:0000256" key="4">
    <source>
        <dbReference type="ARBA" id="ARBA00022801"/>
    </source>
</evidence>
<dbReference type="PROSITE" id="PS00903">
    <property type="entry name" value="CYT_DCMP_DEAMINASES_1"/>
    <property type="match status" value="1"/>
</dbReference>
<dbReference type="Proteomes" id="UP000199527">
    <property type="component" value="Unassembled WGS sequence"/>
</dbReference>
<reference evidence="12" key="1">
    <citation type="submission" date="2016-10" db="EMBL/GenBank/DDBJ databases">
        <authorList>
            <person name="Varghese N."/>
            <person name="Submissions S."/>
        </authorList>
    </citation>
    <scope>NUCLEOTIDE SEQUENCE [LARGE SCALE GENOMIC DNA]</scope>
    <source>
        <strain evidence="12">DSM 23317</strain>
    </source>
</reference>
<keyword evidence="12" id="KW-1185">Reference proteome</keyword>
<protein>
    <recommendedName>
        <fullName evidence="6">Cytidine deaminase</fullName>
        <ecNumber evidence="6">3.5.4.5</ecNumber>
    </recommendedName>
    <alternativeName>
        <fullName evidence="6">Cytidine aminohydrolase</fullName>
        <shortName evidence="6">CDA</shortName>
    </alternativeName>
</protein>
<dbReference type="PANTHER" id="PTHR11644:SF2">
    <property type="entry name" value="CYTIDINE DEAMINASE"/>
    <property type="match status" value="1"/>
</dbReference>
<gene>
    <name evidence="6" type="primary">cdd</name>
    <name evidence="11" type="ORF">SAMN04488540_103229</name>
</gene>
<evidence type="ECO:0000256" key="5">
    <source>
        <dbReference type="ARBA" id="ARBA00022833"/>
    </source>
</evidence>
<dbReference type="PROSITE" id="PS51747">
    <property type="entry name" value="CYT_DCMP_DEAMINASES_2"/>
    <property type="match status" value="2"/>
</dbReference>
<proteinExistence type="inferred from homology"/>
<dbReference type="RefSeq" id="WP_090363228.1">
    <property type="nucleotide sequence ID" value="NZ_FNEM01000003.1"/>
</dbReference>
<feature type="active site" description="Proton donor" evidence="6 7">
    <location>
        <position position="103"/>
    </location>
</feature>
<dbReference type="GO" id="GO:0072527">
    <property type="term" value="P:pyrimidine-containing compound metabolic process"/>
    <property type="evidence" value="ECO:0007669"/>
    <property type="project" value="UniProtKB-ARBA"/>
</dbReference>
<evidence type="ECO:0000256" key="1">
    <source>
        <dbReference type="ARBA" id="ARBA00006576"/>
    </source>
</evidence>
<dbReference type="InterPro" id="IPR013171">
    <property type="entry name" value="Cyd/dCyd_deaminase_Zn-bd"/>
</dbReference>
<keyword evidence="3 6" id="KW-0479">Metal-binding</keyword>
<dbReference type="InterPro" id="IPR006263">
    <property type="entry name" value="Cyt_deam_dimer"/>
</dbReference>
<evidence type="ECO:0000313" key="12">
    <source>
        <dbReference type="Proteomes" id="UP000199527"/>
    </source>
</evidence>
<dbReference type="InterPro" id="IPR016193">
    <property type="entry name" value="Cytidine_deaminase-like"/>
</dbReference>
<feature type="binding site" evidence="6 9">
    <location>
        <position position="101"/>
    </location>
    <ligand>
        <name>Zn(2+)</name>
        <dbReference type="ChEBI" id="CHEBI:29105"/>
        <note>catalytic</note>
    </ligand>
</feature>
<dbReference type="GO" id="GO:0005829">
    <property type="term" value="C:cytosol"/>
    <property type="evidence" value="ECO:0007669"/>
    <property type="project" value="TreeGrafter"/>
</dbReference>
<dbReference type="NCBIfam" id="TIGR01355">
    <property type="entry name" value="cyt_deam_dimer"/>
    <property type="match status" value="1"/>
</dbReference>
<dbReference type="FunFam" id="3.40.140.10:FF:000007">
    <property type="entry name" value="Cytidine deaminase"/>
    <property type="match status" value="1"/>
</dbReference>
<dbReference type="HAMAP" id="MF_01558">
    <property type="entry name" value="Cyt_deam"/>
    <property type="match status" value="1"/>
</dbReference>
<feature type="domain" description="CMP/dCMP-type deaminase" evidence="10">
    <location>
        <begin position="47"/>
        <end position="167"/>
    </location>
</feature>